<reference evidence="5 6" key="1">
    <citation type="journal article" date="2016" name="Nat. Commun.">
        <title>Thousands of microbial genomes shed light on interconnected biogeochemical processes in an aquifer system.</title>
        <authorList>
            <person name="Anantharaman K."/>
            <person name="Brown C.T."/>
            <person name="Hug L.A."/>
            <person name="Sharon I."/>
            <person name="Castelle C.J."/>
            <person name="Probst A.J."/>
            <person name="Thomas B.C."/>
            <person name="Singh A."/>
            <person name="Wilkins M.J."/>
            <person name="Karaoz U."/>
            <person name="Brodie E.L."/>
            <person name="Williams K.H."/>
            <person name="Hubbard S.S."/>
            <person name="Banfield J.F."/>
        </authorList>
    </citation>
    <scope>NUCLEOTIDE SEQUENCE [LARGE SCALE GENOMIC DNA]</scope>
</reference>
<evidence type="ECO:0008006" key="7">
    <source>
        <dbReference type="Google" id="ProtNLM"/>
    </source>
</evidence>
<evidence type="ECO:0000256" key="4">
    <source>
        <dbReference type="ARBA" id="ARBA00023306"/>
    </source>
</evidence>
<dbReference type="PANTHER" id="PTHR34298:SF2">
    <property type="entry name" value="SEGREGATION AND CONDENSATION PROTEIN B"/>
    <property type="match status" value="1"/>
</dbReference>
<dbReference type="Gene3D" id="1.10.10.10">
    <property type="entry name" value="Winged helix-like DNA-binding domain superfamily/Winged helix DNA-binding domain"/>
    <property type="match status" value="2"/>
</dbReference>
<accession>A0A1G2CHB5</accession>
<keyword evidence="4" id="KW-0131">Cell cycle</keyword>
<gene>
    <name evidence="5" type="ORF">A2946_01825</name>
</gene>
<dbReference type="AlphaFoldDB" id="A0A1G2CHB5"/>
<protein>
    <recommendedName>
        <fullName evidence="7">SMC-Scp complex subunit ScpB</fullName>
    </recommendedName>
</protein>
<comment type="caution">
    <text evidence="5">The sequence shown here is derived from an EMBL/GenBank/DDBJ whole genome shotgun (WGS) entry which is preliminary data.</text>
</comment>
<dbReference type="Proteomes" id="UP000178348">
    <property type="component" value="Unassembled WGS sequence"/>
</dbReference>
<sequence>MADSSHNQFAAFEALLFVHGEPLGIEAVARVLEISEDDARALAHEYGASLEDEARGLMLLSHGDKVQLVTKAKFAQFLAHFVKEELSGDLTPASVEALALIAYLGPVPRSVIDYHRGVNSAFILRNLTLRGLVTRTADPAHQNSYVYEASFDLLKHLGISKKEDLPEYQKFHEMFSKPPEMSDSQPATGN</sequence>
<keyword evidence="2" id="KW-0132">Cell division</keyword>
<name>A0A1G2CHB5_9BACT</name>
<dbReference type="PANTHER" id="PTHR34298">
    <property type="entry name" value="SEGREGATION AND CONDENSATION PROTEIN B"/>
    <property type="match status" value="1"/>
</dbReference>
<dbReference type="InterPro" id="IPR005234">
    <property type="entry name" value="ScpB_csome_segregation"/>
</dbReference>
<dbReference type="GO" id="GO:0051304">
    <property type="term" value="P:chromosome separation"/>
    <property type="evidence" value="ECO:0007669"/>
    <property type="project" value="InterPro"/>
</dbReference>
<keyword evidence="3" id="KW-0159">Chromosome partition</keyword>
<organism evidence="5 6">
    <name type="scientific">Candidatus Liptonbacteria bacterium RIFCSPLOWO2_01_FULL_53_13</name>
    <dbReference type="NCBI Taxonomy" id="1798651"/>
    <lineage>
        <taxon>Bacteria</taxon>
        <taxon>Candidatus Liptoniibacteriota</taxon>
    </lineage>
</organism>
<evidence type="ECO:0000256" key="3">
    <source>
        <dbReference type="ARBA" id="ARBA00022829"/>
    </source>
</evidence>
<dbReference type="SUPFAM" id="SSF46785">
    <property type="entry name" value="Winged helix' DNA-binding domain"/>
    <property type="match status" value="2"/>
</dbReference>
<dbReference type="GO" id="GO:0051301">
    <property type="term" value="P:cell division"/>
    <property type="evidence" value="ECO:0007669"/>
    <property type="project" value="UniProtKB-KW"/>
</dbReference>
<dbReference type="EMBL" id="MHLB01000056">
    <property type="protein sequence ID" value="OGZ00785.1"/>
    <property type="molecule type" value="Genomic_DNA"/>
</dbReference>
<dbReference type="InterPro" id="IPR036388">
    <property type="entry name" value="WH-like_DNA-bd_sf"/>
</dbReference>
<evidence type="ECO:0000256" key="2">
    <source>
        <dbReference type="ARBA" id="ARBA00022618"/>
    </source>
</evidence>
<dbReference type="Pfam" id="PF04079">
    <property type="entry name" value="SMC_ScpB"/>
    <property type="match status" value="1"/>
</dbReference>
<dbReference type="InterPro" id="IPR036390">
    <property type="entry name" value="WH_DNA-bd_sf"/>
</dbReference>
<evidence type="ECO:0000313" key="5">
    <source>
        <dbReference type="EMBL" id="OGZ00785.1"/>
    </source>
</evidence>
<evidence type="ECO:0000256" key="1">
    <source>
        <dbReference type="ARBA" id="ARBA00022490"/>
    </source>
</evidence>
<keyword evidence="1" id="KW-0963">Cytoplasm</keyword>
<proteinExistence type="predicted"/>
<evidence type="ECO:0000313" key="6">
    <source>
        <dbReference type="Proteomes" id="UP000178348"/>
    </source>
</evidence>